<dbReference type="EMBL" id="JADGIZ020000033">
    <property type="protein sequence ID" value="KAL2914487.1"/>
    <property type="molecule type" value="Genomic_DNA"/>
</dbReference>
<accession>A0ABR4N4N4</accession>
<gene>
    <name evidence="1" type="ORF">HK105_206054</name>
</gene>
<comment type="caution">
    <text evidence="1">The sequence shown here is derived from an EMBL/GenBank/DDBJ whole genome shotgun (WGS) entry which is preliminary data.</text>
</comment>
<dbReference type="Proteomes" id="UP001527925">
    <property type="component" value="Unassembled WGS sequence"/>
</dbReference>
<proteinExistence type="predicted"/>
<organism evidence="1 2">
    <name type="scientific">Polyrhizophydium stewartii</name>
    <dbReference type="NCBI Taxonomy" id="2732419"/>
    <lineage>
        <taxon>Eukaryota</taxon>
        <taxon>Fungi</taxon>
        <taxon>Fungi incertae sedis</taxon>
        <taxon>Chytridiomycota</taxon>
        <taxon>Chytridiomycota incertae sedis</taxon>
        <taxon>Chytridiomycetes</taxon>
        <taxon>Rhizophydiales</taxon>
        <taxon>Rhizophydiales incertae sedis</taxon>
        <taxon>Polyrhizophydium</taxon>
    </lineage>
</organism>
<sequence length="88" mass="10191">MFCGITACPRDDPDKPLQIFGKHIQEHLSKRQHVWRVHEFFRQHHVDAARKRPFILGGSDFEQFKARASAVLKAAMEAQMAQRLHGVQ</sequence>
<dbReference type="InterPro" id="IPR028015">
    <property type="entry name" value="CCDC84-like"/>
</dbReference>
<keyword evidence="2" id="KW-1185">Reference proteome</keyword>
<evidence type="ECO:0000313" key="1">
    <source>
        <dbReference type="EMBL" id="KAL2914487.1"/>
    </source>
</evidence>
<dbReference type="Pfam" id="PF14968">
    <property type="entry name" value="CCDC84"/>
    <property type="match status" value="1"/>
</dbReference>
<name>A0ABR4N4N4_9FUNG</name>
<evidence type="ECO:0000313" key="2">
    <source>
        <dbReference type="Proteomes" id="UP001527925"/>
    </source>
</evidence>
<reference evidence="1 2" key="1">
    <citation type="submission" date="2023-09" db="EMBL/GenBank/DDBJ databases">
        <title>Pangenome analysis of Batrachochytrium dendrobatidis and related Chytrids.</title>
        <authorList>
            <person name="Yacoub M.N."/>
            <person name="Stajich J.E."/>
            <person name="James T.Y."/>
        </authorList>
    </citation>
    <scope>NUCLEOTIDE SEQUENCE [LARGE SCALE GENOMIC DNA]</scope>
    <source>
        <strain evidence="1 2">JEL0888</strain>
    </source>
</reference>
<protein>
    <submittedName>
        <fullName evidence="1">Uncharacterized protein</fullName>
    </submittedName>
</protein>